<dbReference type="EMBL" id="ML122433">
    <property type="protein sequence ID" value="RPD52104.1"/>
    <property type="molecule type" value="Genomic_DNA"/>
</dbReference>
<protein>
    <recommendedName>
        <fullName evidence="3">BTB domain-containing protein</fullName>
    </recommendedName>
</protein>
<feature type="non-terminal residue" evidence="1">
    <location>
        <position position="1"/>
    </location>
</feature>
<name>A0A5C2RLA6_9APHY</name>
<gene>
    <name evidence="1" type="ORF">L227DRAFT_477325</name>
</gene>
<proteinExistence type="predicted"/>
<accession>A0A5C2RLA6</accession>
<keyword evidence="2" id="KW-1185">Reference proteome</keyword>
<dbReference type="OrthoDB" id="2748335at2759"/>
<dbReference type="STRING" id="1328759.A0A5C2RLA6"/>
<dbReference type="Proteomes" id="UP000313359">
    <property type="component" value="Unassembled WGS sequence"/>
</dbReference>
<evidence type="ECO:0000313" key="1">
    <source>
        <dbReference type="EMBL" id="RPD52104.1"/>
    </source>
</evidence>
<feature type="non-terminal residue" evidence="1">
    <location>
        <position position="125"/>
    </location>
</feature>
<evidence type="ECO:0008006" key="3">
    <source>
        <dbReference type="Google" id="ProtNLM"/>
    </source>
</evidence>
<sequence>SEEYPLRVKDVRRAAFELFLSLLYPVPTAHDALGPHTVDDWVSVLEQSHKWGCDRIRTLAVEQLRHLPMDSVPKIAVWRKYGLDEDDLMPCFQVLGTRDQPLTLTEGRLLELEMALRVSALRERV</sequence>
<evidence type="ECO:0000313" key="2">
    <source>
        <dbReference type="Proteomes" id="UP000313359"/>
    </source>
</evidence>
<reference evidence="1" key="1">
    <citation type="journal article" date="2018" name="Genome Biol. Evol.">
        <title>Genomics and development of Lentinus tigrinus, a white-rot wood-decaying mushroom with dimorphic fruiting bodies.</title>
        <authorList>
            <person name="Wu B."/>
            <person name="Xu Z."/>
            <person name="Knudson A."/>
            <person name="Carlson A."/>
            <person name="Chen N."/>
            <person name="Kovaka S."/>
            <person name="LaButti K."/>
            <person name="Lipzen A."/>
            <person name="Pennachio C."/>
            <person name="Riley R."/>
            <person name="Schakwitz W."/>
            <person name="Umezawa K."/>
            <person name="Ohm R.A."/>
            <person name="Grigoriev I.V."/>
            <person name="Nagy L.G."/>
            <person name="Gibbons J."/>
            <person name="Hibbett D."/>
        </authorList>
    </citation>
    <scope>NUCLEOTIDE SEQUENCE [LARGE SCALE GENOMIC DNA]</scope>
    <source>
        <strain evidence="1">ALCF2SS1-6</strain>
    </source>
</reference>
<organism evidence="1 2">
    <name type="scientific">Lentinus tigrinus ALCF2SS1-6</name>
    <dbReference type="NCBI Taxonomy" id="1328759"/>
    <lineage>
        <taxon>Eukaryota</taxon>
        <taxon>Fungi</taxon>
        <taxon>Dikarya</taxon>
        <taxon>Basidiomycota</taxon>
        <taxon>Agaricomycotina</taxon>
        <taxon>Agaricomycetes</taxon>
        <taxon>Polyporales</taxon>
        <taxon>Polyporaceae</taxon>
        <taxon>Lentinus</taxon>
    </lineage>
</organism>
<dbReference type="AlphaFoldDB" id="A0A5C2RLA6"/>